<reference evidence="3" key="1">
    <citation type="journal article" date="2014" name="Int. J. Syst. Evol. Microbiol.">
        <title>Complete genome sequence of Corynebacterium casei LMG S-19264T (=DSM 44701T), isolated from a smear-ripened cheese.</title>
        <authorList>
            <consortium name="US DOE Joint Genome Institute (JGI-PGF)"/>
            <person name="Walter F."/>
            <person name="Albersmeier A."/>
            <person name="Kalinowski J."/>
            <person name="Ruckert C."/>
        </authorList>
    </citation>
    <scope>NUCLEOTIDE SEQUENCE</scope>
    <source>
        <strain evidence="3">JCM 4790</strain>
    </source>
</reference>
<gene>
    <name evidence="3" type="ORF">GCM10010358_63550</name>
</gene>
<reference evidence="3" key="2">
    <citation type="submission" date="2020-09" db="EMBL/GenBank/DDBJ databases">
        <authorList>
            <person name="Sun Q."/>
            <person name="Ohkuma M."/>
        </authorList>
    </citation>
    <scope>NUCLEOTIDE SEQUENCE</scope>
    <source>
        <strain evidence="3">JCM 4790</strain>
    </source>
</reference>
<proteinExistence type="predicted"/>
<sequence length="525" mass="58968">MTTILWAVLLPLQLLWTVGIAGYFFVLVPRRWRVPYQQSLELLHSDDREDLQRADRLLGEAVNAGPRGRTLNRIRFAQAGVRAMLGTHDPARYADAATVLHELITAEGRTEHTAYLELWVQARLENHSRVTDLYAEHRTLLDTRPEPRRIAAASHLHLAAGHWRRRETDGALHHFDRVRELGELTDRIPPEVDNLPMVKGVQAVFDGRGDDAREAFEAARDRAADLRRSAVEAELGLVVCDWRDGDPQELGTRLARLSEEAGRKPPEQGGENRLDAAVAVLRLVALLREWRARPALSGAPTPADLAELEQRAREVRSADAELGDADLVEGLVRYYFALNQSERSHALDMLDRGTELAKGITLPEVLDLMERERALGGEGDAISRYLALVGEFLDDPTRSAEDRAHFRRLQARFAPFGDPGDLPDQPVPHQRTPAEDHQRRTEALRRRIELIVQPRIRDLPQDAPARLALRELLDELDHAARAAADGASILHQAEMRLITSTAQTLLPEDPEDPTEHRGTHDQEPA</sequence>
<feature type="region of interest" description="Disordered" evidence="1">
    <location>
        <begin position="504"/>
        <end position="525"/>
    </location>
</feature>
<organism evidence="3 4">
    <name type="scientific">Streptomyces minutiscleroticus</name>
    <dbReference type="NCBI Taxonomy" id="68238"/>
    <lineage>
        <taxon>Bacteria</taxon>
        <taxon>Bacillati</taxon>
        <taxon>Actinomycetota</taxon>
        <taxon>Actinomycetes</taxon>
        <taxon>Kitasatosporales</taxon>
        <taxon>Streptomycetaceae</taxon>
        <taxon>Streptomyces</taxon>
    </lineage>
</organism>
<comment type="caution">
    <text evidence="3">The sequence shown here is derived from an EMBL/GenBank/DDBJ whole genome shotgun (WGS) entry which is preliminary data.</text>
</comment>
<dbReference type="Proteomes" id="UP000619244">
    <property type="component" value="Unassembled WGS sequence"/>
</dbReference>
<protein>
    <submittedName>
        <fullName evidence="3">Uncharacterized protein</fullName>
    </submittedName>
</protein>
<keyword evidence="2" id="KW-1133">Transmembrane helix</keyword>
<feature type="compositionally biased region" description="Basic and acidic residues" evidence="1">
    <location>
        <begin position="513"/>
        <end position="525"/>
    </location>
</feature>
<keyword evidence="2" id="KW-0812">Transmembrane</keyword>
<feature type="transmembrane region" description="Helical" evidence="2">
    <location>
        <begin position="6"/>
        <end position="28"/>
    </location>
</feature>
<name>A0A918NWI7_9ACTN</name>
<evidence type="ECO:0000256" key="2">
    <source>
        <dbReference type="SAM" id="Phobius"/>
    </source>
</evidence>
<evidence type="ECO:0000313" key="4">
    <source>
        <dbReference type="Proteomes" id="UP000619244"/>
    </source>
</evidence>
<evidence type="ECO:0000256" key="1">
    <source>
        <dbReference type="SAM" id="MobiDB-lite"/>
    </source>
</evidence>
<dbReference type="RefSeq" id="WP_190193781.1">
    <property type="nucleotide sequence ID" value="NZ_BMVU01000044.1"/>
</dbReference>
<keyword evidence="2" id="KW-0472">Membrane</keyword>
<keyword evidence="4" id="KW-1185">Reference proteome</keyword>
<feature type="region of interest" description="Disordered" evidence="1">
    <location>
        <begin position="414"/>
        <end position="440"/>
    </location>
</feature>
<dbReference type="AlphaFoldDB" id="A0A918NWI7"/>
<evidence type="ECO:0000313" key="3">
    <source>
        <dbReference type="EMBL" id="GGY00894.1"/>
    </source>
</evidence>
<dbReference type="EMBL" id="BMVU01000044">
    <property type="protein sequence ID" value="GGY00894.1"/>
    <property type="molecule type" value="Genomic_DNA"/>
</dbReference>
<accession>A0A918NWI7</accession>